<evidence type="ECO:0000256" key="11">
    <source>
        <dbReference type="ARBA" id="ARBA00023136"/>
    </source>
</evidence>
<feature type="transmembrane region" description="Helical" evidence="13">
    <location>
        <begin position="194"/>
        <end position="214"/>
    </location>
</feature>
<proteinExistence type="inferred from homology"/>
<evidence type="ECO:0000313" key="16">
    <source>
        <dbReference type="Proteomes" id="UP001165080"/>
    </source>
</evidence>
<evidence type="ECO:0000256" key="1">
    <source>
        <dbReference type="ARBA" id="ARBA00004429"/>
    </source>
</evidence>
<keyword evidence="11 13" id="KW-0472">Membrane</keyword>
<sequence>MGRDHKQQQQQQPAGKAPPADDLAARLVPTLAIAAHLAAAAVAYAAVAAAAAAAPPQPPYMLPLLLYSVGTSAAVTMGGAHELVHSRHPVHLAAAATFLTAYWWYPYYRAHHQHHLHVCTPVDYTCAPKGLNVYSYFGQYFAGSYAEAWELSIQECDRAGQPHFSATNSTLVALGAQALLTAALAAALGPAAAAFHLGVTVVMLTYMAIFDYVLHYGLVRPPLAATSNPPPAAAAAVTSATSSSSGGGGGGGRRRYTPITPYTSWNSLYPLENGMLFSVLLHSDHHLAASKSYGWLRAPSASSSPAPLFPSPINLLGLSVFIPPLWRAIMDERADEANARHLEYLS</sequence>
<evidence type="ECO:0000256" key="13">
    <source>
        <dbReference type="SAM" id="Phobius"/>
    </source>
</evidence>
<dbReference type="GO" id="GO:0004497">
    <property type="term" value="F:monooxygenase activity"/>
    <property type="evidence" value="ECO:0007669"/>
    <property type="project" value="UniProtKB-KW"/>
</dbReference>
<feature type="transmembrane region" description="Helical" evidence="13">
    <location>
        <begin position="171"/>
        <end position="188"/>
    </location>
</feature>
<comment type="similarity">
    <text evidence="2">Belongs to the fatty acid desaturase type 1 family. AlkB subfamily.</text>
</comment>
<organism evidence="15 16">
    <name type="scientific">Pleodorina starrii</name>
    <dbReference type="NCBI Taxonomy" id="330485"/>
    <lineage>
        <taxon>Eukaryota</taxon>
        <taxon>Viridiplantae</taxon>
        <taxon>Chlorophyta</taxon>
        <taxon>core chlorophytes</taxon>
        <taxon>Chlorophyceae</taxon>
        <taxon>CS clade</taxon>
        <taxon>Chlamydomonadales</taxon>
        <taxon>Volvocaceae</taxon>
        <taxon>Pleodorina</taxon>
    </lineage>
</organism>
<keyword evidence="16" id="KW-1185">Reference proteome</keyword>
<accession>A0A9W6BN99</accession>
<keyword evidence="9" id="KW-0408">Iron</keyword>
<evidence type="ECO:0000256" key="12">
    <source>
        <dbReference type="SAM" id="MobiDB-lite"/>
    </source>
</evidence>
<feature type="transmembrane region" description="Helical" evidence="13">
    <location>
        <begin position="31"/>
        <end position="52"/>
    </location>
</feature>
<feature type="compositionally biased region" description="Low complexity" evidence="12">
    <location>
        <begin position="235"/>
        <end position="244"/>
    </location>
</feature>
<dbReference type="GO" id="GO:0006629">
    <property type="term" value="P:lipid metabolic process"/>
    <property type="evidence" value="ECO:0007669"/>
    <property type="project" value="InterPro"/>
</dbReference>
<reference evidence="15 16" key="1">
    <citation type="journal article" date="2023" name="Commun. Biol.">
        <title>Reorganization of the ancestral sex-determining regions during the evolution of trioecy in Pleodorina starrii.</title>
        <authorList>
            <person name="Takahashi K."/>
            <person name="Suzuki S."/>
            <person name="Kawai-Toyooka H."/>
            <person name="Yamamoto K."/>
            <person name="Hamaji T."/>
            <person name="Ootsuki R."/>
            <person name="Yamaguchi H."/>
            <person name="Kawachi M."/>
            <person name="Higashiyama T."/>
            <person name="Nozaki H."/>
        </authorList>
    </citation>
    <scope>NUCLEOTIDE SEQUENCE [LARGE SCALE GENOMIC DNA]</scope>
    <source>
        <strain evidence="15 16">NIES-4479</strain>
    </source>
</reference>
<feature type="region of interest" description="Disordered" evidence="12">
    <location>
        <begin position="235"/>
        <end position="255"/>
    </location>
</feature>
<evidence type="ECO:0000259" key="14">
    <source>
        <dbReference type="Pfam" id="PF00487"/>
    </source>
</evidence>
<keyword evidence="4" id="KW-0997">Cell inner membrane</keyword>
<dbReference type="EMBL" id="BRXU01000012">
    <property type="protein sequence ID" value="GLC55118.1"/>
    <property type="molecule type" value="Genomic_DNA"/>
</dbReference>
<evidence type="ECO:0000256" key="3">
    <source>
        <dbReference type="ARBA" id="ARBA00022475"/>
    </source>
</evidence>
<comment type="subcellular location">
    <subcellularLocation>
        <location evidence="1">Cell inner membrane</location>
        <topology evidence="1">Multi-pass membrane protein</topology>
    </subcellularLocation>
</comment>
<feature type="domain" description="Fatty acid desaturase" evidence="14">
    <location>
        <begin position="62"/>
        <end position="297"/>
    </location>
</feature>
<dbReference type="Pfam" id="PF00487">
    <property type="entry name" value="FA_desaturase"/>
    <property type="match status" value="1"/>
</dbReference>
<dbReference type="PANTHER" id="PTHR38674">
    <property type="entry name" value="ALKANE 1-MONOOXYGENASE 1"/>
    <property type="match status" value="1"/>
</dbReference>
<keyword evidence="3" id="KW-1003">Cell membrane</keyword>
<evidence type="ECO:0000256" key="7">
    <source>
        <dbReference type="ARBA" id="ARBA00022989"/>
    </source>
</evidence>
<feature type="region of interest" description="Disordered" evidence="12">
    <location>
        <begin position="1"/>
        <end position="20"/>
    </location>
</feature>
<dbReference type="InterPro" id="IPR005804">
    <property type="entry name" value="FA_desaturase_dom"/>
</dbReference>
<evidence type="ECO:0000256" key="8">
    <source>
        <dbReference type="ARBA" id="ARBA00023002"/>
    </source>
</evidence>
<evidence type="ECO:0000256" key="2">
    <source>
        <dbReference type="ARBA" id="ARBA00010823"/>
    </source>
</evidence>
<comment type="caution">
    <text evidence="15">The sequence shown here is derived from an EMBL/GenBank/DDBJ whole genome shotgun (WGS) entry which is preliminary data.</text>
</comment>
<dbReference type="PANTHER" id="PTHR38674:SF1">
    <property type="entry name" value="ALKANE 1-MONOOXYGENASE 1"/>
    <property type="match status" value="1"/>
</dbReference>
<keyword evidence="5 13" id="KW-0812">Transmembrane</keyword>
<evidence type="ECO:0000256" key="6">
    <source>
        <dbReference type="ARBA" id="ARBA00022723"/>
    </source>
</evidence>
<gene>
    <name evidence="15" type="primary">PLESTMB000068</name>
    <name evidence="15" type="ORF">PLESTB_000945800</name>
</gene>
<protein>
    <recommendedName>
        <fullName evidence="14">Fatty acid desaturase domain-containing protein</fullName>
    </recommendedName>
</protein>
<dbReference type="Proteomes" id="UP001165080">
    <property type="component" value="Unassembled WGS sequence"/>
</dbReference>
<evidence type="ECO:0000256" key="4">
    <source>
        <dbReference type="ARBA" id="ARBA00022519"/>
    </source>
</evidence>
<dbReference type="AlphaFoldDB" id="A0A9W6BN99"/>
<keyword evidence="6" id="KW-0479">Metal-binding</keyword>
<dbReference type="GO" id="GO:0046872">
    <property type="term" value="F:metal ion binding"/>
    <property type="evidence" value="ECO:0007669"/>
    <property type="project" value="UniProtKB-KW"/>
</dbReference>
<evidence type="ECO:0000256" key="9">
    <source>
        <dbReference type="ARBA" id="ARBA00023004"/>
    </source>
</evidence>
<keyword evidence="10" id="KW-0503">Monooxygenase</keyword>
<dbReference type="GO" id="GO:0005886">
    <property type="term" value="C:plasma membrane"/>
    <property type="evidence" value="ECO:0007669"/>
    <property type="project" value="UniProtKB-SubCell"/>
</dbReference>
<dbReference type="InterPro" id="IPR033885">
    <property type="entry name" value="AlkB/XylM"/>
</dbReference>
<evidence type="ECO:0000313" key="15">
    <source>
        <dbReference type="EMBL" id="GLC55118.1"/>
    </source>
</evidence>
<keyword evidence="8" id="KW-0560">Oxidoreductase</keyword>
<evidence type="ECO:0000256" key="5">
    <source>
        <dbReference type="ARBA" id="ARBA00022692"/>
    </source>
</evidence>
<name>A0A9W6BN99_9CHLO</name>
<feature type="transmembrane region" description="Helical" evidence="13">
    <location>
        <begin position="90"/>
        <end position="108"/>
    </location>
</feature>
<keyword evidence="7 13" id="KW-1133">Transmembrane helix</keyword>
<evidence type="ECO:0000256" key="10">
    <source>
        <dbReference type="ARBA" id="ARBA00023033"/>
    </source>
</evidence>